<dbReference type="HOGENOM" id="CLU_057285_0_0_4"/>
<feature type="region of interest" description="Disordered" evidence="1">
    <location>
        <begin position="113"/>
        <end position="133"/>
    </location>
</feature>
<dbReference type="STRING" id="1581557.BN1208_0102"/>
<keyword evidence="2" id="KW-0732">Signal</keyword>
<dbReference type="AlphaFoldDB" id="A0A0D6EU82"/>
<evidence type="ECO:0000256" key="1">
    <source>
        <dbReference type="SAM" id="MobiDB-lite"/>
    </source>
</evidence>
<organism evidence="3 4">
    <name type="scientific">Candidatus Methylopumilus planktonicus</name>
    <dbReference type="NCBI Taxonomy" id="1581557"/>
    <lineage>
        <taxon>Bacteria</taxon>
        <taxon>Pseudomonadati</taxon>
        <taxon>Pseudomonadota</taxon>
        <taxon>Betaproteobacteria</taxon>
        <taxon>Nitrosomonadales</taxon>
        <taxon>Methylophilaceae</taxon>
        <taxon>Candidatus Methylopumilus</taxon>
    </lineage>
</organism>
<feature type="signal peptide" evidence="2">
    <location>
        <begin position="1"/>
        <end position="21"/>
    </location>
</feature>
<dbReference type="Gene3D" id="2.130.10.10">
    <property type="entry name" value="YVTN repeat-like/Quinoprotein amine dehydrogenase"/>
    <property type="match status" value="2"/>
</dbReference>
<dbReference type="RefSeq" id="WP_046486715.1">
    <property type="nucleotide sequence ID" value="NZ_LN827929.1"/>
</dbReference>
<dbReference type="Proteomes" id="UP000064007">
    <property type="component" value="Chromosome 1"/>
</dbReference>
<dbReference type="EMBL" id="LN827929">
    <property type="protein sequence ID" value="CEZ18998.1"/>
    <property type="molecule type" value="Genomic_DNA"/>
</dbReference>
<dbReference type="KEGG" id="mbat:BN1208_0102"/>
<keyword evidence="4" id="KW-1185">Reference proteome</keyword>
<evidence type="ECO:0000313" key="3">
    <source>
        <dbReference type="EMBL" id="CEZ18998.1"/>
    </source>
</evidence>
<proteinExistence type="predicted"/>
<dbReference type="PANTHER" id="PTHR47197">
    <property type="entry name" value="PROTEIN NIRF"/>
    <property type="match status" value="1"/>
</dbReference>
<dbReference type="SUPFAM" id="SSF50974">
    <property type="entry name" value="Nitrous oxide reductase, N-terminal domain"/>
    <property type="match status" value="1"/>
</dbReference>
<evidence type="ECO:0000313" key="4">
    <source>
        <dbReference type="Proteomes" id="UP000064007"/>
    </source>
</evidence>
<name>A0A0D6EU82_9PROT</name>
<dbReference type="InterPro" id="IPR011045">
    <property type="entry name" value="N2O_reductase_N"/>
</dbReference>
<dbReference type="OrthoDB" id="9774579at2"/>
<evidence type="ECO:0000256" key="2">
    <source>
        <dbReference type="SAM" id="SignalP"/>
    </source>
</evidence>
<gene>
    <name evidence="3" type="ORF">BN1208_0102</name>
</gene>
<reference evidence="4" key="1">
    <citation type="submission" date="2014-12" db="EMBL/GenBank/DDBJ databases">
        <authorList>
            <person name="Salcher M.M."/>
        </authorList>
    </citation>
    <scope>NUCLEOTIDE SEQUENCE [LARGE SCALE GENOMIC DNA]</scope>
    <source>
        <strain evidence="4">MMS-10A-171</strain>
    </source>
</reference>
<sequence>MQVIKSVVVLGLLISSLIANAEDRGKAYVSNQEGGVSVINLNTMETEDSIDIQAKNPRGIGITEDGHYLITANKDDENLSVFDLKTNQFVKHISVGKNPEFVRIFKGQVFVSTEPASTGKPPVAGKEDDDKDEPKIPARIAVVDLVKGKKVRDIIGGPETEGIEFSKSGKEIIVTNEADNTITVHNFSNGKLLKTISTKKYGDRPRGIKVSPNGKYYVATLEYGNNFIVLDSQFKHLKTVATGESPYGVSFDREGKRLFVATSKAKTLEVYDTANFEKIKDIPTGRRCWHFSFSPDDQDILLACGKSDEVLVIDADKLEVTKRIPNKEIPWGIVVYPKAMGSLDTVK</sequence>
<accession>A0A0D6EU82</accession>
<dbReference type="InterPro" id="IPR051200">
    <property type="entry name" value="Host-pathogen_enzymatic-act"/>
</dbReference>
<protein>
    <submittedName>
        <fullName evidence="3">40-residue YVTN family beta-propeller repeat protein</fullName>
    </submittedName>
</protein>
<feature type="chain" id="PRO_5002303459" evidence="2">
    <location>
        <begin position="22"/>
        <end position="347"/>
    </location>
</feature>
<dbReference type="InterPro" id="IPR015943">
    <property type="entry name" value="WD40/YVTN_repeat-like_dom_sf"/>
</dbReference>
<dbReference type="PANTHER" id="PTHR47197:SF3">
    <property type="entry name" value="DIHYDRO-HEME D1 DEHYDROGENASE"/>
    <property type="match status" value="1"/>
</dbReference>